<evidence type="ECO:0000256" key="1">
    <source>
        <dbReference type="SAM" id="Phobius"/>
    </source>
</evidence>
<keyword evidence="1" id="KW-1133">Transmembrane helix</keyword>
<evidence type="ECO:0000313" key="2">
    <source>
        <dbReference type="EMBL" id="SVB13504.1"/>
    </source>
</evidence>
<dbReference type="AlphaFoldDB" id="A0A382BIK5"/>
<feature type="transmembrane region" description="Helical" evidence="1">
    <location>
        <begin position="6"/>
        <end position="25"/>
    </location>
</feature>
<dbReference type="EMBL" id="UINC01029933">
    <property type="protein sequence ID" value="SVB13504.1"/>
    <property type="molecule type" value="Genomic_DNA"/>
</dbReference>
<accession>A0A382BIK5</accession>
<keyword evidence="1" id="KW-0812">Transmembrane</keyword>
<organism evidence="2">
    <name type="scientific">marine metagenome</name>
    <dbReference type="NCBI Taxonomy" id="408172"/>
    <lineage>
        <taxon>unclassified sequences</taxon>
        <taxon>metagenomes</taxon>
        <taxon>ecological metagenomes</taxon>
    </lineage>
</organism>
<keyword evidence="1" id="KW-0472">Membrane</keyword>
<protein>
    <submittedName>
        <fullName evidence="2">Uncharacterized protein</fullName>
    </submittedName>
</protein>
<reference evidence="2" key="1">
    <citation type="submission" date="2018-05" db="EMBL/GenBank/DDBJ databases">
        <authorList>
            <person name="Lanie J.A."/>
            <person name="Ng W.-L."/>
            <person name="Kazmierczak K.M."/>
            <person name="Andrzejewski T.M."/>
            <person name="Davidsen T.M."/>
            <person name="Wayne K.J."/>
            <person name="Tettelin H."/>
            <person name="Glass J.I."/>
            <person name="Rusch D."/>
            <person name="Podicherti R."/>
            <person name="Tsui H.-C.T."/>
            <person name="Winkler M.E."/>
        </authorList>
    </citation>
    <scope>NUCLEOTIDE SEQUENCE</scope>
</reference>
<proteinExistence type="predicted"/>
<sequence>MGNNTKDYLSIIVVLVIASLVALAVSQNGHKKYKMETPPLMPLI</sequence>
<gene>
    <name evidence="2" type="ORF">METZ01_LOCUS166358</name>
</gene>
<name>A0A382BIK5_9ZZZZ</name>